<dbReference type="Pfam" id="PF04212">
    <property type="entry name" value="MIT"/>
    <property type="match status" value="1"/>
</dbReference>
<dbReference type="Gene3D" id="1.20.5.120">
    <property type="entry name" value="Proteasome activator pa28, N-terminal domain"/>
    <property type="match status" value="1"/>
</dbReference>
<protein>
    <recommendedName>
        <fullName evidence="4">MIT domain-containing protein</fullName>
    </recommendedName>
</protein>
<dbReference type="OrthoDB" id="6591885at2759"/>
<proteinExistence type="inferred from homology"/>
<keyword evidence="2" id="KW-0647">Proteasome</keyword>
<dbReference type="SUPFAM" id="SSF116846">
    <property type="entry name" value="MIT domain"/>
    <property type="match status" value="1"/>
</dbReference>
<dbReference type="InterPro" id="IPR003186">
    <property type="entry name" value="PA28_C"/>
</dbReference>
<dbReference type="GO" id="GO:0061136">
    <property type="term" value="P:regulation of proteasomal protein catabolic process"/>
    <property type="evidence" value="ECO:0007669"/>
    <property type="project" value="TreeGrafter"/>
</dbReference>
<dbReference type="PANTHER" id="PTHR10660:SF2">
    <property type="entry name" value="LD45860P"/>
    <property type="match status" value="1"/>
</dbReference>
<gene>
    <name evidence="5" type="ORF">CAUJ_LOCUS14466</name>
</gene>
<evidence type="ECO:0000313" key="5">
    <source>
        <dbReference type="EMBL" id="CAD6198560.1"/>
    </source>
</evidence>
<reference evidence="5" key="1">
    <citation type="submission" date="2020-10" db="EMBL/GenBank/DDBJ databases">
        <authorList>
            <person name="Kikuchi T."/>
        </authorList>
    </citation>
    <scope>NUCLEOTIDE SEQUENCE</scope>
    <source>
        <strain evidence="5">NKZ352</strain>
    </source>
</reference>
<dbReference type="Pfam" id="PF16565">
    <property type="entry name" value="MIT_C"/>
    <property type="match status" value="1"/>
</dbReference>
<dbReference type="InterPro" id="IPR009077">
    <property type="entry name" value="Proteasome_activ_PA28"/>
</dbReference>
<dbReference type="InterPro" id="IPR003185">
    <property type="entry name" value="Proteasome_activ_PA28_N"/>
</dbReference>
<feature type="compositionally biased region" description="Basic and acidic residues" evidence="3">
    <location>
        <begin position="316"/>
        <end position="325"/>
    </location>
</feature>
<dbReference type="Gene3D" id="3.30.870.30">
    <property type="entry name" value="MITD, C-terminal phospholipase D-like domain"/>
    <property type="match status" value="1"/>
</dbReference>
<dbReference type="InterPro" id="IPR036996">
    <property type="entry name" value="PA28_N_sf"/>
</dbReference>
<dbReference type="PANTHER" id="PTHR10660">
    <property type="entry name" value="PROTEASOME REGULATOR PA28"/>
    <property type="match status" value="1"/>
</dbReference>
<dbReference type="Gene3D" id="1.20.120.180">
    <property type="entry name" value="Proteasome activator pa28, C-terminal domain"/>
    <property type="match status" value="1"/>
</dbReference>
<dbReference type="SUPFAM" id="SSF47216">
    <property type="entry name" value="Proteasome activator"/>
    <property type="match status" value="1"/>
</dbReference>
<dbReference type="EMBL" id="CAJGYM010000129">
    <property type="protein sequence ID" value="CAD6198560.1"/>
    <property type="molecule type" value="Genomic_DNA"/>
</dbReference>
<dbReference type="GO" id="GO:0005654">
    <property type="term" value="C:nucleoplasm"/>
    <property type="evidence" value="ECO:0007669"/>
    <property type="project" value="TreeGrafter"/>
</dbReference>
<dbReference type="GO" id="GO:2000045">
    <property type="term" value="P:regulation of G1/S transition of mitotic cell cycle"/>
    <property type="evidence" value="ECO:0007669"/>
    <property type="project" value="TreeGrafter"/>
</dbReference>
<dbReference type="Pfam" id="PF02251">
    <property type="entry name" value="PA28_N"/>
    <property type="match status" value="1"/>
</dbReference>
<evidence type="ECO:0000256" key="2">
    <source>
        <dbReference type="ARBA" id="ARBA00022942"/>
    </source>
</evidence>
<evidence type="ECO:0000313" key="6">
    <source>
        <dbReference type="Proteomes" id="UP000835052"/>
    </source>
</evidence>
<sequence>MEARVVKLVEQATGSLKKAVTYDKAKKFNDALPKYQEGVAFLMDALNLLTEADTRKAVFRTKIDEYIRRAEELRDIVKPEVKSIEQRIVQDNSVGHGYDRVFAKCLDDSLTSVVVKDAYIIAHHQIVNFVRFCELVVQSARNIRYISLSTGENARQNAAAFEELRGSLEKNKIALSVGFSTVLHDREIIFDNGWVVKNWPRTRLFQTFWEILSRLHYKLVHSFFCGGKNKSKSIGSKMTRRSNYIESPELTKYKDGLFEEAEKLVKEEFPRKVIEFNGLLKQSRFSMERLTEILPEPSMNIPIPKVENGKVSLPDEPPRKRVKQEDESDVVDGKQLVVNDPGDMVFNKFTSPFQTKCAPVYAFINGSVPCNDHLAHLMDEVRPLLRTAVENVNTVKMWITLMIPRIEDGNNFGVGIQEEALSEVRTVENEVASFLDQMGRYFTSRAKLITKIAKYPHVDDYRRAILDMDEKQFINIRLIILEMRNHFSTLHDVIMKNYEKIKKPRTTNTEHLY</sequence>
<dbReference type="InterPro" id="IPR036997">
    <property type="entry name" value="PA28_C_sf"/>
</dbReference>
<evidence type="ECO:0000259" key="4">
    <source>
        <dbReference type="SMART" id="SM00745"/>
    </source>
</evidence>
<feature type="region of interest" description="Disordered" evidence="3">
    <location>
        <begin position="310"/>
        <end position="330"/>
    </location>
</feature>
<dbReference type="SMART" id="SM00745">
    <property type="entry name" value="MIT"/>
    <property type="match status" value="1"/>
</dbReference>
<organism evidence="5 6">
    <name type="scientific">Caenorhabditis auriculariae</name>
    <dbReference type="NCBI Taxonomy" id="2777116"/>
    <lineage>
        <taxon>Eukaryota</taxon>
        <taxon>Metazoa</taxon>
        <taxon>Ecdysozoa</taxon>
        <taxon>Nematoda</taxon>
        <taxon>Chromadorea</taxon>
        <taxon>Rhabditida</taxon>
        <taxon>Rhabditina</taxon>
        <taxon>Rhabditomorpha</taxon>
        <taxon>Rhabditoidea</taxon>
        <taxon>Rhabditidae</taxon>
        <taxon>Peloderinae</taxon>
        <taxon>Caenorhabditis</taxon>
    </lineage>
</organism>
<comment type="similarity">
    <text evidence="1">Belongs to the PA28 family.</text>
</comment>
<dbReference type="InterPro" id="IPR032341">
    <property type="entry name" value="MITD1_C"/>
</dbReference>
<dbReference type="InterPro" id="IPR007330">
    <property type="entry name" value="MIT_dom"/>
</dbReference>
<evidence type="ECO:0000256" key="3">
    <source>
        <dbReference type="SAM" id="MobiDB-lite"/>
    </source>
</evidence>
<accession>A0A8S1HT65</accession>
<comment type="caution">
    <text evidence="5">The sequence shown here is derived from an EMBL/GenBank/DDBJ whole genome shotgun (WGS) entry which is preliminary data.</text>
</comment>
<dbReference type="InterPro" id="IPR036252">
    <property type="entry name" value="Proteasome_activ_sf"/>
</dbReference>
<dbReference type="InterPro" id="IPR038113">
    <property type="entry name" value="MITD1_C_sf"/>
</dbReference>
<dbReference type="InterPro" id="IPR036181">
    <property type="entry name" value="MIT_dom_sf"/>
</dbReference>
<keyword evidence="6" id="KW-1185">Reference proteome</keyword>
<dbReference type="GO" id="GO:0008537">
    <property type="term" value="C:proteasome activator complex"/>
    <property type="evidence" value="ECO:0007669"/>
    <property type="project" value="InterPro"/>
</dbReference>
<dbReference type="GO" id="GO:0005737">
    <property type="term" value="C:cytoplasm"/>
    <property type="evidence" value="ECO:0007669"/>
    <property type="project" value="TreeGrafter"/>
</dbReference>
<dbReference type="Proteomes" id="UP000835052">
    <property type="component" value="Unassembled WGS sequence"/>
</dbReference>
<evidence type="ECO:0000256" key="1">
    <source>
        <dbReference type="ARBA" id="ARBA00005883"/>
    </source>
</evidence>
<dbReference type="AlphaFoldDB" id="A0A8S1HT65"/>
<feature type="domain" description="MIT" evidence="4">
    <location>
        <begin position="5"/>
        <end position="81"/>
    </location>
</feature>
<name>A0A8S1HT65_9PELO</name>
<dbReference type="GO" id="GO:0061133">
    <property type="term" value="F:endopeptidase activator activity"/>
    <property type="evidence" value="ECO:0007669"/>
    <property type="project" value="TreeGrafter"/>
</dbReference>
<dbReference type="Pfam" id="PF02252">
    <property type="entry name" value="PA28_C"/>
    <property type="match status" value="1"/>
</dbReference>
<dbReference type="Gene3D" id="1.20.58.80">
    <property type="entry name" value="Phosphotransferase system, lactose/cellobiose-type IIA subunit"/>
    <property type="match status" value="1"/>
</dbReference>
<dbReference type="FunFam" id="1.20.120.180:FF:000001">
    <property type="entry name" value="Proteasome activator complex subunit 3"/>
    <property type="match status" value="1"/>
</dbReference>